<dbReference type="PROSITE" id="PS51257">
    <property type="entry name" value="PROKAR_LIPOPROTEIN"/>
    <property type="match status" value="1"/>
</dbReference>
<evidence type="ECO:0008006" key="4">
    <source>
        <dbReference type="Google" id="ProtNLM"/>
    </source>
</evidence>
<reference evidence="3" key="1">
    <citation type="journal article" date="2019" name="Int. J. Syst. Evol. Microbiol.">
        <title>The Global Catalogue of Microorganisms (GCM) 10K type strain sequencing project: providing services to taxonomists for standard genome sequencing and annotation.</title>
        <authorList>
            <consortium name="The Broad Institute Genomics Platform"/>
            <consortium name="The Broad Institute Genome Sequencing Center for Infectious Disease"/>
            <person name="Wu L."/>
            <person name="Ma J."/>
        </authorList>
    </citation>
    <scope>NUCLEOTIDE SEQUENCE [LARGE SCALE GENOMIC DNA]</scope>
    <source>
        <strain evidence="3">CGMCC 1.15772</strain>
    </source>
</reference>
<keyword evidence="1" id="KW-0732">Signal</keyword>
<feature type="chain" id="PRO_5045653886" description="Lipoprotein" evidence="1">
    <location>
        <begin position="22"/>
        <end position="191"/>
    </location>
</feature>
<feature type="signal peptide" evidence="1">
    <location>
        <begin position="1"/>
        <end position="21"/>
    </location>
</feature>
<gene>
    <name evidence="2" type="ORF">ACFP81_01105</name>
</gene>
<dbReference type="RefSeq" id="WP_380081783.1">
    <property type="nucleotide sequence ID" value="NZ_JBHSWD010000001.1"/>
</dbReference>
<proteinExistence type="predicted"/>
<dbReference type="Gene3D" id="2.60.40.10">
    <property type="entry name" value="Immunoglobulins"/>
    <property type="match status" value="1"/>
</dbReference>
<evidence type="ECO:0000313" key="2">
    <source>
        <dbReference type="EMBL" id="MFC6590769.1"/>
    </source>
</evidence>
<accession>A0ABW1Y9A2</accession>
<evidence type="ECO:0000256" key="1">
    <source>
        <dbReference type="SAM" id="SignalP"/>
    </source>
</evidence>
<dbReference type="EMBL" id="JBHSWD010000001">
    <property type="protein sequence ID" value="MFC6590769.1"/>
    <property type="molecule type" value="Genomic_DNA"/>
</dbReference>
<comment type="caution">
    <text evidence="2">The sequence shown here is derived from an EMBL/GenBank/DDBJ whole genome shotgun (WGS) entry which is preliminary data.</text>
</comment>
<sequence length="191" mass="20433">MLLRRAPLALALLLAGCSRTADTFQPRIVVTSPDGSGMTSARDLNIKGYVMDDTGAVRLTINGEAVPLDSGSAKIRYFTYQPGSDALKGEGKTFAFAARDAAGNESNLKLSLNVDAKLPQIKVTGFERIGKTIRVSGVATDNDRIEEILVDGTRLNITSGPKVSFYAETQGIWADLEAIDRAGNVTKLRAE</sequence>
<organism evidence="2 3">
    <name type="scientific">Deinococcus lacus</name>
    <dbReference type="NCBI Taxonomy" id="392561"/>
    <lineage>
        <taxon>Bacteria</taxon>
        <taxon>Thermotogati</taxon>
        <taxon>Deinococcota</taxon>
        <taxon>Deinococci</taxon>
        <taxon>Deinococcales</taxon>
        <taxon>Deinococcaceae</taxon>
        <taxon>Deinococcus</taxon>
    </lineage>
</organism>
<evidence type="ECO:0000313" key="3">
    <source>
        <dbReference type="Proteomes" id="UP001596297"/>
    </source>
</evidence>
<dbReference type="InterPro" id="IPR013783">
    <property type="entry name" value="Ig-like_fold"/>
</dbReference>
<protein>
    <recommendedName>
        <fullName evidence="4">Lipoprotein</fullName>
    </recommendedName>
</protein>
<name>A0ABW1Y9A2_9DEIO</name>
<keyword evidence="3" id="KW-1185">Reference proteome</keyword>
<dbReference type="Proteomes" id="UP001596297">
    <property type="component" value="Unassembled WGS sequence"/>
</dbReference>